<dbReference type="InterPro" id="IPR032287">
    <property type="entry name" value="DUF4838"/>
</dbReference>
<dbReference type="GO" id="GO:0016787">
    <property type="term" value="F:hydrolase activity"/>
    <property type="evidence" value="ECO:0007669"/>
    <property type="project" value="UniProtKB-KW"/>
</dbReference>
<dbReference type="Gene3D" id="3.30.379.10">
    <property type="entry name" value="Chitobiase/beta-hexosaminidase domain 2-like"/>
    <property type="match status" value="1"/>
</dbReference>
<protein>
    <recommendedName>
        <fullName evidence="4">DUF4838 domain-containing protein</fullName>
    </recommendedName>
</protein>
<dbReference type="RefSeq" id="WP_074241957.1">
    <property type="nucleotide sequence ID" value="NZ_FSRA01000002.1"/>
</dbReference>
<evidence type="ECO:0000313" key="3">
    <source>
        <dbReference type="Proteomes" id="UP000185003"/>
    </source>
</evidence>
<proteinExistence type="predicted"/>
<dbReference type="GO" id="GO:0005975">
    <property type="term" value="P:carbohydrate metabolic process"/>
    <property type="evidence" value="ECO:0007669"/>
    <property type="project" value="UniProtKB-ARBA"/>
</dbReference>
<dbReference type="STRING" id="536979.SAMN04488055_4643"/>
<keyword evidence="3" id="KW-1185">Reference proteome</keyword>
<gene>
    <name evidence="2" type="ORF">SAMN04488055_4643</name>
</gene>
<evidence type="ECO:0000313" key="2">
    <source>
        <dbReference type="EMBL" id="SIO49016.1"/>
    </source>
</evidence>
<dbReference type="Proteomes" id="UP000185003">
    <property type="component" value="Unassembled WGS sequence"/>
</dbReference>
<dbReference type="EMBL" id="FSRA01000002">
    <property type="protein sequence ID" value="SIO49016.1"/>
    <property type="molecule type" value="Genomic_DNA"/>
</dbReference>
<accession>A0A1N6JY94</accession>
<dbReference type="PANTHER" id="PTHR47406">
    <property type="entry name" value="COAGULATION FACTOR 5/8 TYPE, C-TERMINAL"/>
    <property type="match status" value="1"/>
</dbReference>
<organism evidence="2 3">
    <name type="scientific">Chitinophaga niabensis</name>
    <dbReference type="NCBI Taxonomy" id="536979"/>
    <lineage>
        <taxon>Bacteria</taxon>
        <taxon>Pseudomonadati</taxon>
        <taxon>Bacteroidota</taxon>
        <taxon>Chitinophagia</taxon>
        <taxon>Chitinophagales</taxon>
        <taxon>Chitinophagaceae</taxon>
        <taxon>Chitinophaga</taxon>
    </lineage>
</organism>
<dbReference type="SUPFAM" id="SSF55545">
    <property type="entry name" value="beta-N-acetylhexosaminidase-like domain"/>
    <property type="match status" value="1"/>
</dbReference>
<dbReference type="Pfam" id="PF16126">
    <property type="entry name" value="DUF4838"/>
    <property type="match status" value="1"/>
</dbReference>
<dbReference type="PROSITE" id="PS51257">
    <property type="entry name" value="PROKAR_LIPOPROTEIN"/>
    <property type="match status" value="1"/>
</dbReference>
<sequence>MSFGKLFNHRLLLVYFISSLLFVTSCKGSNEIVLTEKNKSSYKIVLPASASSDETNAAKVLQKYLQQISGCLIPIVSDEVPAIAEEILIGNSKRLKSLNAGISFSQFQEDGFLIRTINKRIVLAGGYHKGSTYAVYTFLEDYLGCRKFTPTETVIPKSSRIVISAIKQRLEIPIVRFRLVNFYEDENEWYDWAKLTKVDTKDDEWGRWVYEFDKLLPPQTYFGSHPEYFAYRRKEKKRVPDQLCMTEPAVQKLVIDKMNTIFKEYPKAKYWTICQNENLNYCECDKCLPLIQAQGSPQGSLLQFINKIASAFPKKVIATHAYQFSLEPPRSLKPASNVIIIISSITANRGKSIKTDTDAGTVTFRNALEGWQKLTKNIYIWDYIVQFTNFFAPFPNLHTLQPNIQYMTQKGAIGFFEQATGYVPGDFSELKSYLVSKVLWNPQCDVAKLRKEFLQHYYGAAWTKIDQYLNTIEENSLKSNTRLDLFGDMKAAAVTYLAPDKLQAYQQLFDEAEGLVRQQPGMLKNVQKARLPVLYAVLKTEQQRKSQARSLSSNTAQSSTESAYQKFVNICKENNIELLSVTGGDYRLQTFEKEWKANR</sequence>
<evidence type="ECO:0000256" key="1">
    <source>
        <dbReference type="ARBA" id="ARBA00022801"/>
    </source>
</evidence>
<evidence type="ECO:0008006" key="4">
    <source>
        <dbReference type="Google" id="ProtNLM"/>
    </source>
</evidence>
<keyword evidence="1" id="KW-0378">Hydrolase</keyword>
<dbReference type="PANTHER" id="PTHR47406:SF2">
    <property type="entry name" value="ALPHA GLUCURONIDASE N-TERMINAL DOMAIN-CONTAINING PROTEIN"/>
    <property type="match status" value="1"/>
</dbReference>
<name>A0A1N6JY94_9BACT</name>
<dbReference type="InterPro" id="IPR029018">
    <property type="entry name" value="Hex-like_dom2"/>
</dbReference>
<dbReference type="OrthoDB" id="1099022at2"/>
<dbReference type="AlphaFoldDB" id="A0A1N6JY94"/>
<reference evidence="2 3" key="1">
    <citation type="submission" date="2016-11" db="EMBL/GenBank/DDBJ databases">
        <authorList>
            <person name="Jaros S."/>
            <person name="Januszkiewicz K."/>
            <person name="Wedrychowicz H."/>
        </authorList>
    </citation>
    <scope>NUCLEOTIDE SEQUENCE [LARGE SCALE GENOMIC DNA]</scope>
    <source>
        <strain evidence="2 3">DSM 24787</strain>
    </source>
</reference>